<dbReference type="RefSeq" id="WP_194119698.1">
    <property type="nucleotide sequence ID" value="NZ_JACYGY010000001.1"/>
</dbReference>
<sequence length="60" mass="6717">MDWDDFSGFCGEPGWLLLRTGDKKADDFFMFDEVCVPKNFSGTKERNVGLNICRGPKPAG</sequence>
<dbReference type="EMBL" id="JACYGY010000001">
    <property type="protein sequence ID" value="MBE9461421.1"/>
    <property type="molecule type" value="Genomic_DNA"/>
</dbReference>
<evidence type="ECO:0000313" key="2">
    <source>
        <dbReference type="Proteomes" id="UP000634134"/>
    </source>
</evidence>
<gene>
    <name evidence="1" type="ORF">IEE83_05960</name>
</gene>
<evidence type="ECO:0000313" key="1">
    <source>
        <dbReference type="EMBL" id="MBE9461421.1"/>
    </source>
</evidence>
<dbReference type="Proteomes" id="UP000634134">
    <property type="component" value="Unassembled WGS sequence"/>
</dbReference>
<protein>
    <submittedName>
        <fullName evidence="1">Uncharacterized protein</fullName>
    </submittedName>
</protein>
<keyword evidence="2" id="KW-1185">Reference proteome</keyword>
<accession>A0ABR9WAM3</accession>
<name>A0ABR9WAM3_9BACT</name>
<proteinExistence type="predicted"/>
<reference evidence="2" key="1">
    <citation type="submission" date="2023-07" db="EMBL/GenBank/DDBJ databases">
        <title>Dyadobacter sp. nov 'subterranea' isolated from contaminted grondwater.</title>
        <authorList>
            <person name="Szabo I."/>
            <person name="Al-Omari J."/>
            <person name="Szerdahelyi S.G."/>
            <person name="Rado J."/>
        </authorList>
    </citation>
    <scope>NUCLEOTIDE SEQUENCE [LARGE SCALE GENOMIC DNA]</scope>
    <source>
        <strain evidence="2">UP-52</strain>
    </source>
</reference>
<organism evidence="1 2">
    <name type="scientific">Dyadobacter subterraneus</name>
    <dbReference type="NCBI Taxonomy" id="2773304"/>
    <lineage>
        <taxon>Bacteria</taxon>
        <taxon>Pseudomonadati</taxon>
        <taxon>Bacteroidota</taxon>
        <taxon>Cytophagia</taxon>
        <taxon>Cytophagales</taxon>
        <taxon>Spirosomataceae</taxon>
        <taxon>Dyadobacter</taxon>
    </lineage>
</organism>
<comment type="caution">
    <text evidence="1">The sequence shown here is derived from an EMBL/GenBank/DDBJ whole genome shotgun (WGS) entry which is preliminary data.</text>
</comment>